<protein>
    <submittedName>
        <fullName evidence="1">Transposase</fullName>
    </submittedName>
</protein>
<dbReference type="EMBL" id="POTQ01000005">
    <property type="protein sequence ID" value="PNV58300.1"/>
    <property type="molecule type" value="Genomic_DNA"/>
</dbReference>
<evidence type="ECO:0000313" key="2">
    <source>
        <dbReference type="Proteomes" id="UP000236514"/>
    </source>
</evidence>
<feature type="non-terminal residue" evidence="1">
    <location>
        <position position="22"/>
    </location>
</feature>
<organism evidence="1 2">
    <name type="scientific">Limosilactobacillus fermentum</name>
    <name type="common">Lactobacillus fermentum</name>
    <dbReference type="NCBI Taxonomy" id="1613"/>
    <lineage>
        <taxon>Bacteria</taxon>
        <taxon>Bacillati</taxon>
        <taxon>Bacillota</taxon>
        <taxon>Bacilli</taxon>
        <taxon>Lactobacillales</taxon>
        <taxon>Lactobacillaceae</taxon>
        <taxon>Limosilactobacillus</taxon>
    </lineage>
</organism>
<dbReference type="AlphaFoldDB" id="A0A2K2TJW6"/>
<dbReference type="Proteomes" id="UP000236514">
    <property type="component" value="Unassembled WGS sequence"/>
</dbReference>
<comment type="caution">
    <text evidence="1">The sequence shown here is derived from an EMBL/GenBank/DDBJ whole genome shotgun (WGS) entry which is preliminary data.</text>
</comment>
<reference evidence="1 2" key="1">
    <citation type="submission" date="2018-01" db="EMBL/GenBank/DDBJ databases">
        <title>Draft genome sequence of the feruloyl esterase-producing strain Lactobacillus fermentum CRL 1446, isolated from artisanal goat milk cheese.</title>
        <authorList>
            <person name="Abeijon Mukdsi M.C."/>
            <person name="Saavedra L."/>
            <person name="Gauffin Cano M.P."/>
            <person name="Hebert E.M."/>
            <person name="Medina R.B."/>
        </authorList>
    </citation>
    <scope>NUCLEOTIDE SEQUENCE [LARGE SCALE GENOMIC DNA]</scope>
    <source>
        <strain evidence="1 2">CRL 1446</strain>
    </source>
</reference>
<accession>A0A2K2TJW6</accession>
<name>A0A2K2TJW6_LIMFE</name>
<evidence type="ECO:0000313" key="1">
    <source>
        <dbReference type="EMBL" id="PNV58300.1"/>
    </source>
</evidence>
<sequence length="22" mass="2697">MKSMAKMKYHYGLKMRCYPSDQ</sequence>
<proteinExistence type="predicted"/>
<gene>
    <name evidence="1" type="ORF">C1Y38_03370</name>
</gene>